<dbReference type="AlphaFoldDB" id="A0A177AC55"/>
<gene>
    <name evidence="2" type="ORF">VC83_06188</name>
</gene>
<feature type="region of interest" description="Disordered" evidence="1">
    <location>
        <begin position="1"/>
        <end position="29"/>
    </location>
</feature>
<dbReference type="RefSeq" id="XP_024324286.1">
    <property type="nucleotide sequence ID" value="XM_024469792.1"/>
</dbReference>
<sequence>MEPSPRHDPVVARQDHASRSGQGGTLHISSYLTPAGTLAGKARNLGRHDGEVASAWKSGTFGVWAIKQACFVMMHAVGRGKWAMRYVVVSGSSFATTRKGKGGKLEDTGERDLEVVFV</sequence>
<dbReference type="EMBL" id="KV441395">
    <property type="protein sequence ID" value="OAF59002.1"/>
    <property type="molecule type" value="Genomic_DNA"/>
</dbReference>
<evidence type="ECO:0000313" key="2">
    <source>
        <dbReference type="EMBL" id="OAF59002.1"/>
    </source>
</evidence>
<feature type="compositionally biased region" description="Basic and acidic residues" evidence="1">
    <location>
        <begin position="1"/>
        <end position="18"/>
    </location>
</feature>
<dbReference type="Proteomes" id="UP000077154">
    <property type="component" value="Unassembled WGS sequence"/>
</dbReference>
<evidence type="ECO:0000256" key="1">
    <source>
        <dbReference type="SAM" id="MobiDB-lite"/>
    </source>
</evidence>
<dbReference type="GeneID" id="36289250"/>
<protein>
    <submittedName>
        <fullName evidence="2">Uncharacterized protein</fullName>
    </submittedName>
</protein>
<organism evidence="2">
    <name type="scientific">Pseudogymnoascus destructans</name>
    <dbReference type="NCBI Taxonomy" id="655981"/>
    <lineage>
        <taxon>Eukaryota</taxon>
        <taxon>Fungi</taxon>
        <taxon>Dikarya</taxon>
        <taxon>Ascomycota</taxon>
        <taxon>Pezizomycotina</taxon>
        <taxon>Leotiomycetes</taxon>
        <taxon>Thelebolales</taxon>
        <taxon>Thelebolaceae</taxon>
        <taxon>Pseudogymnoascus</taxon>
    </lineage>
</organism>
<reference evidence="2" key="1">
    <citation type="submission" date="2016-03" db="EMBL/GenBank/DDBJ databases">
        <title>Updated assembly of Pseudogymnoascus destructans, the fungus causing white-nose syndrome of bats.</title>
        <authorList>
            <person name="Palmer J.M."/>
            <person name="Drees K.P."/>
            <person name="Foster J.T."/>
            <person name="Lindner D.L."/>
        </authorList>
    </citation>
    <scope>NUCLEOTIDE SEQUENCE [LARGE SCALE GENOMIC DNA]</scope>
    <source>
        <strain evidence="2">20631-21</strain>
    </source>
</reference>
<name>A0A177AC55_9PEZI</name>
<accession>A0A177AC55</accession>
<proteinExistence type="predicted"/>